<reference evidence="3" key="2">
    <citation type="submission" date="2012-02" db="EMBL/GenBank/DDBJ databases">
        <authorList>
            <person name="Genoscope - CEA"/>
        </authorList>
    </citation>
    <scope>NUCLEOTIDE SEQUENCE</scope>
</reference>
<feature type="domain" description="Secretion system C-terminal sorting" evidence="2">
    <location>
        <begin position="216"/>
        <end position="285"/>
    </location>
</feature>
<dbReference type="InterPro" id="IPR013783">
    <property type="entry name" value="Ig-like_fold"/>
</dbReference>
<gene>
    <name evidence="3" type="ORF">VIS_S3BCA70008</name>
</gene>
<dbReference type="Pfam" id="PF18962">
    <property type="entry name" value="Por_Secre_tail"/>
    <property type="match status" value="1"/>
</dbReference>
<feature type="signal peptide" evidence="1">
    <location>
        <begin position="1"/>
        <end position="18"/>
    </location>
</feature>
<dbReference type="InterPro" id="IPR026444">
    <property type="entry name" value="Secre_tail"/>
</dbReference>
<feature type="chain" id="PRO_5003605928" description="Secretion system C-terminal sorting domain-containing protein" evidence="1">
    <location>
        <begin position="19"/>
        <end position="287"/>
    </location>
</feature>
<evidence type="ECO:0000313" key="3">
    <source>
        <dbReference type="EMBL" id="CCF99378.1"/>
    </source>
</evidence>
<organism evidence="3">
    <name type="scientific">uncultured Flavobacteriia bacterium</name>
    <dbReference type="NCBI Taxonomy" id="212695"/>
    <lineage>
        <taxon>Bacteria</taxon>
        <taxon>Pseudomonadati</taxon>
        <taxon>Bacteroidota</taxon>
        <taxon>Flavobacteriia</taxon>
        <taxon>environmental samples</taxon>
    </lineage>
</organism>
<accession>H6REB7</accession>
<keyword evidence="1" id="KW-0732">Signal</keyword>
<reference evidence="3" key="1">
    <citation type="journal article" date="2012" name="Environ. Microbiol.">
        <title>Genomic content of uncultured Bacteroidetes from contrasting oceanic provinces in the North Atlantic Ocean.</title>
        <authorList>
            <person name="Gomez-Pereira P.R."/>
            <person name="Schuler M."/>
            <person name="Fuchs B.M."/>
            <person name="Bennke C."/>
            <person name="Teeling H."/>
            <person name="Waldmann J."/>
            <person name="Richter M."/>
            <person name="Barbe V."/>
            <person name="Bataille E."/>
            <person name="Glockner F.O."/>
            <person name="Amann R."/>
        </authorList>
    </citation>
    <scope>NUCLEOTIDE SEQUENCE</scope>
</reference>
<proteinExistence type="predicted"/>
<name>H6REB7_9BACT</name>
<dbReference type="EMBL" id="FO117578">
    <property type="protein sequence ID" value="CCF99378.1"/>
    <property type="molecule type" value="Genomic_DNA"/>
</dbReference>
<evidence type="ECO:0000259" key="2">
    <source>
        <dbReference type="Pfam" id="PF18962"/>
    </source>
</evidence>
<dbReference type="Gene3D" id="2.60.40.10">
    <property type="entry name" value="Immunoglobulins"/>
    <property type="match status" value="1"/>
</dbReference>
<dbReference type="NCBIfam" id="TIGR04183">
    <property type="entry name" value="Por_Secre_tail"/>
    <property type="match status" value="1"/>
</dbReference>
<evidence type="ECO:0000256" key="1">
    <source>
        <dbReference type="SAM" id="SignalP"/>
    </source>
</evidence>
<sequence>MRLVCILFGLFCYNFISAQCNHSPTIETEGDFILCPSEVIQIFTQEYDAYQWFKKSFSGTEWEIIPGETSQFLDVVQGVDDLFYFNVATTLNSCSETSPEVLIDSWVFAGMVVESSGNYIFEDDLFKVCLGDSITFSIGQPYNTNIQWYKDGVPIEGENGTSITLTEQEESGVYFVEGAPGECPDYIVSPGVDLPVLIYDCNLNINDVFYDSKITLYPNPVNDILTIRSEADKNITIELYDINGKKILIKSVNKGVSQFDFTNLVKGIYFTKFNNDDIDFTKIIIKN</sequence>
<dbReference type="AlphaFoldDB" id="H6REB7"/>
<protein>
    <recommendedName>
        <fullName evidence="2">Secretion system C-terminal sorting domain-containing protein</fullName>
    </recommendedName>
</protein>